<proteinExistence type="predicted"/>
<keyword evidence="7" id="KW-0325">Glycoprotein</keyword>
<dbReference type="SUPFAM" id="SSF49265">
    <property type="entry name" value="Fibronectin type III"/>
    <property type="match status" value="1"/>
</dbReference>
<dbReference type="InterPro" id="IPR036116">
    <property type="entry name" value="FN3_sf"/>
</dbReference>
<name>A0A3Q1HXN5_9TELE</name>
<organism evidence="11 12">
    <name type="scientific">Acanthochromis polyacanthus</name>
    <name type="common">spiny chromis</name>
    <dbReference type="NCBI Taxonomy" id="80966"/>
    <lineage>
        <taxon>Eukaryota</taxon>
        <taxon>Metazoa</taxon>
        <taxon>Chordata</taxon>
        <taxon>Craniata</taxon>
        <taxon>Vertebrata</taxon>
        <taxon>Euteleostomi</taxon>
        <taxon>Actinopterygii</taxon>
        <taxon>Neopterygii</taxon>
        <taxon>Teleostei</taxon>
        <taxon>Neoteleostei</taxon>
        <taxon>Acanthomorphata</taxon>
        <taxon>Ovalentaria</taxon>
        <taxon>Pomacentridae</taxon>
        <taxon>Acanthochromis</taxon>
    </lineage>
</organism>
<dbReference type="Proteomes" id="UP000257200">
    <property type="component" value="Unplaced"/>
</dbReference>
<evidence type="ECO:0000256" key="3">
    <source>
        <dbReference type="ARBA" id="ARBA00022729"/>
    </source>
</evidence>
<dbReference type="PROSITE" id="PS50853">
    <property type="entry name" value="FN3"/>
    <property type="match status" value="1"/>
</dbReference>
<feature type="signal peptide" evidence="9">
    <location>
        <begin position="1"/>
        <end position="23"/>
    </location>
</feature>
<evidence type="ECO:0000256" key="5">
    <source>
        <dbReference type="ARBA" id="ARBA00023136"/>
    </source>
</evidence>
<reference evidence="11" key="1">
    <citation type="submission" date="2025-08" db="UniProtKB">
        <authorList>
            <consortium name="Ensembl"/>
        </authorList>
    </citation>
    <scope>IDENTIFICATION</scope>
</reference>
<keyword evidence="12" id="KW-1185">Reference proteome</keyword>
<evidence type="ECO:0000313" key="11">
    <source>
        <dbReference type="Ensembl" id="ENSAPOP00000032435.1"/>
    </source>
</evidence>
<reference evidence="11" key="2">
    <citation type="submission" date="2025-09" db="UniProtKB">
        <authorList>
            <consortium name="Ensembl"/>
        </authorList>
    </citation>
    <scope>IDENTIFICATION</scope>
</reference>
<dbReference type="PANTHER" id="PTHR23037:SF7">
    <property type="entry name" value="INTERLEUKIN-21 RECEPTOR"/>
    <property type="match status" value="1"/>
</dbReference>
<evidence type="ECO:0000256" key="1">
    <source>
        <dbReference type="ARBA" id="ARBA00004479"/>
    </source>
</evidence>
<dbReference type="GO" id="GO:0009897">
    <property type="term" value="C:external side of plasma membrane"/>
    <property type="evidence" value="ECO:0007669"/>
    <property type="project" value="TreeGrafter"/>
</dbReference>
<evidence type="ECO:0000256" key="7">
    <source>
        <dbReference type="ARBA" id="ARBA00023180"/>
    </source>
</evidence>
<feature type="domain" description="Fibronectin type-III" evidence="10">
    <location>
        <begin position="139"/>
        <end position="243"/>
    </location>
</feature>
<feature type="region of interest" description="Disordered" evidence="8">
    <location>
        <begin position="382"/>
        <end position="409"/>
    </location>
</feature>
<keyword evidence="3 9" id="KW-0732">Signal</keyword>
<dbReference type="InterPro" id="IPR003961">
    <property type="entry name" value="FN3_dom"/>
</dbReference>
<evidence type="ECO:0000259" key="10">
    <source>
        <dbReference type="PROSITE" id="PS50853"/>
    </source>
</evidence>
<dbReference type="InParanoid" id="A0A3Q1HXN5"/>
<evidence type="ECO:0000256" key="6">
    <source>
        <dbReference type="ARBA" id="ARBA00023170"/>
    </source>
</evidence>
<evidence type="ECO:0000256" key="9">
    <source>
        <dbReference type="SAM" id="SignalP"/>
    </source>
</evidence>
<dbReference type="GeneTree" id="ENSGT00940000167095"/>
<keyword evidence="4" id="KW-1133">Transmembrane helix</keyword>
<evidence type="ECO:0000313" key="12">
    <source>
        <dbReference type="Proteomes" id="UP000257200"/>
    </source>
</evidence>
<keyword evidence="6" id="KW-0675">Receptor</keyword>
<keyword evidence="2" id="KW-0812">Transmembrane</keyword>
<keyword evidence="5" id="KW-0472">Membrane</keyword>
<evidence type="ECO:0000256" key="2">
    <source>
        <dbReference type="ARBA" id="ARBA00022692"/>
    </source>
</evidence>
<dbReference type="CDD" id="cd00063">
    <property type="entry name" value="FN3"/>
    <property type="match status" value="1"/>
</dbReference>
<accession>A0A3Q1HXN5</accession>
<dbReference type="GO" id="GO:0004896">
    <property type="term" value="F:cytokine receptor activity"/>
    <property type="evidence" value="ECO:0007669"/>
    <property type="project" value="TreeGrafter"/>
</dbReference>
<feature type="chain" id="PRO_5018757720" evidence="9">
    <location>
        <begin position="24"/>
        <end position="451"/>
    </location>
</feature>
<sequence>MSGLRMKLMLLIVFLLRSSWLHGNPTTGADHDLHCVTDYLVTVNCTLNIAPSGNISNSSSSYWLNFTETFTKDNYLCMLTNTTEGYFCSFKTSDSFPDEDYDYSATFADLDSYEICLCLGGSDACVLLDEEFSPTMNIKPNTPCCLTVNQNSSQHHFTWMSTYEKYSLSKDLRYQLHFYKRGDKHKDTLRDINTDTERYSVDDEWFVPDTEYGARVRSSPNMAHYQGQWSDWSAEVHWKTEPVEDGFAPNIITSEVGKKVFIPLGVMALLVILLCYAPAKKWKQSAFIPNPAPYFDTLYNDCQGDFKSWVVTQESTAAMSKAEETLHIDTLTKCADAQEEEKEERPPQLHLQVMEDSAYSNMTIPVCDEALLGVPYAVSTMAPPSDQKDDLESLTLSSGPQSPGADSGCWLSSNTSLENLEKDPPWYCNEYCTLSAFQQSGSVTAGYCGSL</sequence>
<protein>
    <submittedName>
        <fullName evidence="11">Interleukin-9 receptor-like</fullName>
    </submittedName>
</protein>
<dbReference type="Ensembl" id="ENSAPOT00000026351.1">
    <property type="protein sequence ID" value="ENSAPOP00000032435.1"/>
    <property type="gene ID" value="ENSAPOG00000020311.1"/>
</dbReference>
<dbReference type="PANTHER" id="PTHR23037">
    <property type="entry name" value="CYTOKINE RECEPTOR"/>
    <property type="match status" value="1"/>
</dbReference>
<dbReference type="AlphaFoldDB" id="A0A3Q1HXN5"/>
<evidence type="ECO:0000256" key="4">
    <source>
        <dbReference type="ARBA" id="ARBA00022989"/>
    </source>
</evidence>
<dbReference type="Gene3D" id="2.60.40.10">
    <property type="entry name" value="Immunoglobulins"/>
    <property type="match status" value="1"/>
</dbReference>
<dbReference type="InterPro" id="IPR013783">
    <property type="entry name" value="Ig-like_fold"/>
</dbReference>
<dbReference type="STRING" id="80966.ENSAPOP00000032435"/>
<comment type="subcellular location">
    <subcellularLocation>
        <location evidence="1">Membrane</location>
        <topology evidence="1">Single-pass type I membrane protein</topology>
    </subcellularLocation>
</comment>
<evidence type="ECO:0000256" key="8">
    <source>
        <dbReference type="SAM" id="MobiDB-lite"/>
    </source>
</evidence>